<evidence type="ECO:0000259" key="3">
    <source>
        <dbReference type="PROSITE" id="PS51160"/>
    </source>
</evidence>
<dbReference type="PROSITE" id="PS51160">
    <property type="entry name" value="ACYLPHOSPHATASE_3"/>
    <property type="match status" value="1"/>
</dbReference>
<protein>
    <recommendedName>
        <fullName evidence="1">acylphosphatase</fullName>
        <ecNumber evidence="1">3.6.1.7</ecNumber>
    </recommendedName>
</protein>
<dbReference type="Gene3D" id="3.30.70.100">
    <property type="match status" value="1"/>
</dbReference>
<dbReference type="PANTHER" id="PTHR47268:SF4">
    <property type="entry name" value="ACYLPHOSPHATASE"/>
    <property type="match status" value="1"/>
</dbReference>
<evidence type="ECO:0000256" key="1">
    <source>
        <dbReference type="PROSITE-ProRule" id="PRU00520"/>
    </source>
</evidence>
<dbReference type="InterPro" id="IPR017968">
    <property type="entry name" value="Acylphosphatase_CS"/>
</dbReference>
<evidence type="ECO:0000256" key="2">
    <source>
        <dbReference type="RuleBase" id="RU004168"/>
    </source>
</evidence>
<organism evidence="4">
    <name type="scientific">uncultured marine thaumarchaeote KM3_13_H10</name>
    <dbReference type="NCBI Taxonomy" id="1456008"/>
    <lineage>
        <taxon>Archaea</taxon>
        <taxon>Nitrososphaerota</taxon>
        <taxon>environmental samples</taxon>
    </lineage>
</organism>
<dbReference type="InterPro" id="IPR001792">
    <property type="entry name" value="Acylphosphatase-like_dom"/>
</dbReference>
<comment type="catalytic activity">
    <reaction evidence="1">
        <text>an acyl phosphate + H2O = a carboxylate + phosphate + H(+)</text>
        <dbReference type="Rhea" id="RHEA:14965"/>
        <dbReference type="ChEBI" id="CHEBI:15377"/>
        <dbReference type="ChEBI" id="CHEBI:15378"/>
        <dbReference type="ChEBI" id="CHEBI:29067"/>
        <dbReference type="ChEBI" id="CHEBI:43474"/>
        <dbReference type="ChEBI" id="CHEBI:59918"/>
        <dbReference type="EC" id="3.6.1.7"/>
    </reaction>
</comment>
<proteinExistence type="inferred from homology"/>
<gene>
    <name evidence="4" type="primary">acyP</name>
</gene>
<dbReference type="InterPro" id="IPR020456">
    <property type="entry name" value="Acylphosphatase"/>
</dbReference>
<feature type="active site" evidence="1">
    <location>
        <position position="20"/>
    </location>
</feature>
<dbReference type="EC" id="3.6.1.7" evidence="1"/>
<feature type="domain" description="Acylphosphatase-like" evidence="3">
    <location>
        <begin position="5"/>
        <end position="92"/>
    </location>
</feature>
<dbReference type="EMBL" id="KF900608">
    <property type="protein sequence ID" value="AIF00959.1"/>
    <property type="molecule type" value="Genomic_DNA"/>
</dbReference>
<dbReference type="AlphaFoldDB" id="A0A075GBH6"/>
<dbReference type="PROSITE" id="PS00150">
    <property type="entry name" value="ACYLPHOSPHATASE_1"/>
    <property type="match status" value="1"/>
</dbReference>
<evidence type="ECO:0000313" key="4">
    <source>
        <dbReference type="EMBL" id="AIF00959.1"/>
    </source>
</evidence>
<keyword evidence="1 4" id="KW-0378">Hydrolase</keyword>
<sequence length="92" mass="10493">MKQQRVRLLVSGNVQGVFFRQALKVVAKKNNVSGWVRNLKDRRVEAVFEGDSESISSVIEWARVGPANSRIDNVDVSSEEFKNEFSTFEVLY</sequence>
<dbReference type="Pfam" id="PF00708">
    <property type="entry name" value="Acylphosphatase"/>
    <property type="match status" value="1"/>
</dbReference>
<comment type="similarity">
    <text evidence="2">Belongs to the acylphosphatase family.</text>
</comment>
<dbReference type="SUPFAM" id="SSF54975">
    <property type="entry name" value="Acylphosphatase/BLUF domain-like"/>
    <property type="match status" value="1"/>
</dbReference>
<dbReference type="PANTHER" id="PTHR47268">
    <property type="entry name" value="ACYLPHOSPHATASE"/>
    <property type="match status" value="1"/>
</dbReference>
<reference evidence="4" key="1">
    <citation type="journal article" date="2014" name="Genome Biol. Evol.">
        <title>Pangenome evidence for extensive interdomain horizontal transfer affecting lineage core and shell genes in uncultured planktonic thaumarchaeota and euryarchaeota.</title>
        <authorList>
            <person name="Deschamps P."/>
            <person name="Zivanovic Y."/>
            <person name="Moreira D."/>
            <person name="Rodriguez-Valera F."/>
            <person name="Lopez-Garcia P."/>
        </authorList>
    </citation>
    <scope>NUCLEOTIDE SEQUENCE</scope>
</reference>
<dbReference type="GO" id="GO:0003998">
    <property type="term" value="F:acylphosphatase activity"/>
    <property type="evidence" value="ECO:0007669"/>
    <property type="project" value="UniProtKB-EC"/>
</dbReference>
<feature type="active site" evidence="1">
    <location>
        <position position="38"/>
    </location>
</feature>
<name>A0A075GBH6_9ARCH</name>
<accession>A0A075GBH6</accession>
<dbReference type="InterPro" id="IPR036046">
    <property type="entry name" value="Acylphosphatase-like_dom_sf"/>
</dbReference>